<dbReference type="EMBL" id="CM042011">
    <property type="protein sequence ID" value="KAI3768664.1"/>
    <property type="molecule type" value="Genomic_DNA"/>
</dbReference>
<accession>A0ACB9FC35</accession>
<reference evidence="2" key="1">
    <citation type="journal article" date="2022" name="Mol. Ecol. Resour.">
        <title>The genomes of chicory, endive, great burdock and yacon provide insights into Asteraceae palaeo-polyploidization history and plant inulin production.</title>
        <authorList>
            <person name="Fan W."/>
            <person name="Wang S."/>
            <person name="Wang H."/>
            <person name="Wang A."/>
            <person name="Jiang F."/>
            <person name="Liu H."/>
            <person name="Zhao H."/>
            <person name="Xu D."/>
            <person name="Zhang Y."/>
        </authorList>
    </citation>
    <scope>NUCLEOTIDE SEQUENCE [LARGE SCALE GENOMIC DNA]</scope>
    <source>
        <strain evidence="2">cv. Punajuju</strain>
    </source>
</reference>
<reference evidence="1 2" key="2">
    <citation type="journal article" date="2022" name="Mol. Ecol. Resour.">
        <title>The genomes of chicory, endive, great burdock and yacon provide insights into Asteraceae paleo-polyploidization history and plant inulin production.</title>
        <authorList>
            <person name="Fan W."/>
            <person name="Wang S."/>
            <person name="Wang H."/>
            <person name="Wang A."/>
            <person name="Jiang F."/>
            <person name="Liu H."/>
            <person name="Zhao H."/>
            <person name="Xu D."/>
            <person name="Zhang Y."/>
        </authorList>
    </citation>
    <scope>NUCLEOTIDE SEQUENCE [LARGE SCALE GENOMIC DNA]</scope>
    <source>
        <strain evidence="2">cv. Punajuju</strain>
        <tissue evidence="1">Leaves</tissue>
    </source>
</reference>
<protein>
    <submittedName>
        <fullName evidence="1">Uncharacterized protein</fullName>
    </submittedName>
</protein>
<name>A0ACB9FC35_CICIN</name>
<proteinExistence type="predicted"/>
<evidence type="ECO:0000313" key="1">
    <source>
        <dbReference type="EMBL" id="KAI3768664.1"/>
    </source>
</evidence>
<keyword evidence="2" id="KW-1185">Reference proteome</keyword>
<sequence length="336" mass="37814">MIHPPPCTLSHYSGWTELQAFLVGNSDNAMIEVVVSGGGAASSQASVGVVEKWGRLEKLAEPGLHFFNPCAGQYVADVLSTRIKSLEVKIETKTKPGKSPERLICSFVMLASRNTFLCSNFPFKLVCNEEEEVESKHSKKFKSVYKTYKPIMHPKYMEDKTRNDQLQAVLFAAGMAVVIACLERAVVVSIFKQWHMWVFLTLNLLLIAILFTSTHPPRNSSNPPPKSQETDGTSKAQPPPANHPEDVIDDCEDELRLSNEEREESTFEDREEQEEEDDDEEDEKSSSLLSNEELNEKVEAFISRFRQQYLVSEVKISRTRSENVCGTGVFSKTITV</sequence>
<comment type="caution">
    <text evidence="1">The sequence shown here is derived from an EMBL/GenBank/DDBJ whole genome shotgun (WGS) entry which is preliminary data.</text>
</comment>
<gene>
    <name evidence="1" type="ORF">L2E82_19494</name>
</gene>
<dbReference type="Proteomes" id="UP001055811">
    <property type="component" value="Linkage Group LG03"/>
</dbReference>
<organism evidence="1 2">
    <name type="scientific">Cichorium intybus</name>
    <name type="common">Chicory</name>
    <dbReference type="NCBI Taxonomy" id="13427"/>
    <lineage>
        <taxon>Eukaryota</taxon>
        <taxon>Viridiplantae</taxon>
        <taxon>Streptophyta</taxon>
        <taxon>Embryophyta</taxon>
        <taxon>Tracheophyta</taxon>
        <taxon>Spermatophyta</taxon>
        <taxon>Magnoliopsida</taxon>
        <taxon>eudicotyledons</taxon>
        <taxon>Gunneridae</taxon>
        <taxon>Pentapetalae</taxon>
        <taxon>asterids</taxon>
        <taxon>campanulids</taxon>
        <taxon>Asterales</taxon>
        <taxon>Asteraceae</taxon>
        <taxon>Cichorioideae</taxon>
        <taxon>Cichorieae</taxon>
        <taxon>Cichoriinae</taxon>
        <taxon>Cichorium</taxon>
    </lineage>
</organism>
<evidence type="ECO:0000313" key="2">
    <source>
        <dbReference type="Proteomes" id="UP001055811"/>
    </source>
</evidence>